<dbReference type="AlphaFoldDB" id="A0A6C2YMC0"/>
<evidence type="ECO:0000313" key="2">
    <source>
        <dbReference type="Proteomes" id="UP000464378"/>
    </source>
</evidence>
<dbReference type="EMBL" id="LR586016">
    <property type="protein sequence ID" value="VIP02225.1"/>
    <property type="molecule type" value="Genomic_DNA"/>
</dbReference>
<dbReference type="EMBL" id="LR593887">
    <property type="protein sequence ID" value="VTS00762.1"/>
    <property type="molecule type" value="Genomic_DNA"/>
</dbReference>
<reference evidence="1" key="1">
    <citation type="submission" date="2019-04" db="EMBL/GenBank/DDBJ databases">
        <authorList>
            <consortium name="Science for Life Laboratories"/>
        </authorList>
    </citation>
    <scope>NUCLEOTIDE SEQUENCE</scope>
    <source>
        <strain evidence="1">MBLW1</strain>
    </source>
</reference>
<accession>A0A6C2YMC0</accession>
<organism evidence="1">
    <name type="scientific">Tuwongella immobilis</name>
    <dbReference type="NCBI Taxonomy" id="692036"/>
    <lineage>
        <taxon>Bacteria</taxon>
        <taxon>Pseudomonadati</taxon>
        <taxon>Planctomycetota</taxon>
        <taxon>Planctomycetia</taxon>
        <taxon>Gemmatales</taxon>
        <taxon>Gemmataceae</taxon>
        <taxon>Tuwongella</taxon>
    </lineage>
</organism>
<proteinExistence type="predicted"/>
<dbReference type="RefSeq" id="WP_162657422.1">
    <property type="nucleotide sequence ID" value="NZ_LR593887.1"/>
</dbReference>
<protein>
    <recommendedName>
        <fullName evidence="3">DUF1579 domain-containing protein</fullName>
    </recommendedName>
</protein>
<dbReference type="InParanoid" id="A0A6C2YMC0"/>
<gene>
    <name evidence="1" type="ORF">GMBLW1_17350</name>
</gene>
<sequence length="197" mass="22139">MIFRLRMLAVGLILGTLMLAMPSTQSRAIADEKADAKLELLMRAWIGTWAGVLEIHDTDKVKLNVPMQLEIAPIPAESAWSWKLTYGMGEKKQVRDYRLKRTADGELVIDEQNGILLRVDRFGPQLITEFEIAGSCIQTRYRLTDAGIRFELTSTERAKPLTSGPEKGPKVESFRVVGYQSAMLQKIRPKAKPTPKP</sequence>
<keyword evidence="2" id="KW-1185">Reference proteome</keyword>
<evidence type="ECO:0000313" key="1">
    <source>
        <dbReference type="EMBL" id="VIP02225.1"/>
    </source>
</evidence>
<dbReference type="Proteomes" id="UP000464378">
    <property type="component" value="Chromosome"/>
</dbReference>
<dbReference type="KEGG" id="tim:GMBLW1_17350"/>
<name>A0A6C2YMC0_9BACT</name>
<evidence type="ECO:0008006" key="3">
    <source>
        <dbReference type="Google" id="ProtNLM"/>
    </source>
</evidence>